<comment type="caution">
    <text evidence="8">The sequence shown here is derived from an EMBL/GenBank/DDBJ whole genome shotgun (WGS) entry which is preliminary data.</text>
</comment>
<dbReference type="PANTHER" id="PTHR13416">
    <property type="match status" value="1"/>
</dbReference>
<reference evidence="8 9" key="1">
    <citation type="submission" date="2020-04" db="EMBL/GenBank/DDBJ databases">
        <title>Flammeovirga sp. SR4, a novel species isolated from seawater.</title>
        <authorList>
            <person name="Wang X."/>
        </authorList>
    </citation>
    <scope>NUCLEOTIDE SEQUENCE [LARGE SCALE GENOMIC DNA]</scope>
    <source>
        <strain evidence="8 9">ATCC 23126</strain>
    </source>
</reference>
<evidence type="ECO:0000313" key="8">
    <source>
        <dbReference type="EMBL" id="NME68603.1"/>
    </source>
</evidence>
<proteinExistence type="predicted"/>
<dbReference type="GO" id="GO:0012505">
    <property type="term" value="C:endomembrane system"/>
    <property type="evidence" value="ECO:0007669"/>
    <property type="project" value="UniProtKB-SubCell"/>
</dbReference>
<dbReference type="AlphaFoldDB" id="A0A7X9P2Z2"/>
<keyword evidence="4" id="KW-0256">Endoplasmic reticulum</keyword>
<evidence type="ECO:0000256" key="6">
    <source>
        <dbReference type="ARBA" id="ARBA00023136"/>
    </source>
</evidence>
<organism evidence="8 9">
    <name type="scientific">Flammeovirga aprica JL-4</name>
    <dbReference type="NCBI Taxonomy" id="694437"/>
    <lineage>
        <taxon>Bacteria</taxon>
        <taxon>Pseudomonadati</taxon>
        <taxon>Bacteroidota</taxon>
        <taxon>Cytophagia</taxon>
        <taxon>Cytophagales</taxon>
        <taxon>Flammeovirgaceae</taxon>
        <taxon>Flammeovirga</taxon>
    </lineage>
</organism>
<evidence type="ECO:0000256" key="2">
    <source>
        <dbReference type="ARBA" id="ARBA00004586"/>
    </source>
</evidence>
<dbReference type="GO" id="GO:0006629">
    <property type="term" value="P:lipid metabolic process"/>
    <property type="evidence" value="ECO:0007669"/>
    <property type="project" value="TreeGrafter"/>
</dbReference>
<accession>A0A7X9P2Z2</accession>
<sequence>MSYYDEDGYENPLSRIAYGIVGVIIGIPAFLFGTYLLITAEINYVESVDMLDSLKPSIKEADVNHDPQLDNQLVYYQDSIKTKSILTDEEFGVGGNFIKLHREVLMYQWRQKSDSKTKRDFDGGETTRTRYYYDKEWNSYIIDSDHFEVQNGLYINPKKMRYEDITLTCDEANMGRYKLGESVLKNLQYYTVIPPSEFTKKKIIFMEMLITSA</sequence>
<evidence type="ECO:0000313" key="9">
    <source>
        <dbReference type="Proteomes" id="UP000576082"/>
    </source>
</evidence>
<dbReference type="InterPro" id="IPR012430">
    <property type="entry name" value="TMEM43_fam"/>
</dbReference>
<keyword evidence="6 7" id="KW-0472">Membrane</keyword>
<dbReference type="RefSeq" id="WP_169656904.1">
    <property type="nucleotide sequence ID" value="NZ_JABANE010000026.1"/>
</dbReference>
<gene>
    <name evidence="8" type="ORF">HHU12_11585</name>
</gene>
<evidence type="ECO:0000256" key="5">
    <source>
        <dbReference type="ARBA" id="ARBA00022989"/>
    </source>
</evidence>
<evidence type="ECO:0000256" key="7">
    <source>
        <dbReference type="SAM" id="Phobius"/>
    </source>
</evidence>
<dbReference type="Pfam" id="PF07787">
    <property type="entry name" value="TMEM43"/>
    <property type="match status" value="1"/>
</dbReference>
<feature type="transmembrane region" description="Helical" evidence="7">
    <location>
        <begin position="16"/>
        <end position="38"/>
    </location>
</feature>
<evidence type="ECO:0000256" key="1">
    <source>
        <dbReference type="ARBA" id="ARBA00004127"/>
    </source>
</evidence>
<evidence type="ECO:0000256" key="3">
    <source>
        <dbReference type="ARBA" id="ARBA00022692"/>
    </source>
</evidence>
<evidence type="ECO:0000256" key="4">
    <source>
        <dbReference type="ARBA" id="ARBA00022824"/>
    </source>
</evidence>
<keyword evidence="5 7" id="KW-1133">Transmembrane helix</keyword>
<comment type="subcellular location">
    <subcellularLocation>
        <location evidence="1">Endomembrane system</location>
        <topology evidence="1">Multi-pass membrane protein</topology>
    </subcellularLocation>
    <subcellularLocation>
        <location evidence="2">Endoplasmic reticulum membrane</location>
    </subcellularLocation>
</comment>
<keyword evidence="3 7" id="KW-0812">Transmembrane</keyword>
<name>A0A7X9P2Z2_9BACT</name>
<dbReference type="Proteomes" id="UP000576082">
    <property type="component" value="Unassembled WGS sequence"/>
</dbReference>
<dbReference type="EMBL" id="JABANE010000026">
    <property type="protein sequence ID" value="NME68603.1"/>
    <property type="molecule type" value="Genomic_DNA"/>
</dbReference>
<protein>
    <submittedName>
        <fullName evidence="8">Uncharacterized protein</fullName>
    </submittedName>
</protein>
<keyword evidence="9" id="KW-1185">Reference proteome</keyword>
<dbReference type="PANTHER" id="PTHR13416:SF2">
    <property type="entry name" value="TRANSMEMBRANE PROTEIN 43"/>
    <property type="match status" value="1"/>
</dbReference>
<dbReference type="GO" id="GO:0071763">
    <property type="term" value="P:nuclear membrane organization"/>
    <property type="evidence" value="ECO:0007669"/>
    <property type="project" value="TreeGrafter"/>
</dbReference>